<organism evidence="1 2">
    <name type="scientific">Entomophthora muscae</name>
    <dbReference type="NCBI Taxonomy" id="34485"/>
    <lineage>
        <taxon>Eukaryota</taxon>
        <taxon>Fungi</taxon>
        <taxon>Fungi incertae sedis</taxon>
        <taxon>Zoopagomycota</taxon>
        <taxon>Entomophthoromycotina</taxon>
        <taxon>Entomophthoromycetes</taxon>
        <taxon>Entomophthorales</taxon>
        <taxon>Entomophthoraceae</taxon>
        <taxon>Entomophthora</taxon>
    </lineage>
</organism>
<keyword evidence="2" id="KW-1185">Reference proteome</keyword>
<evidence type="ECO:0000313" key="2">
    <source>
        <dbReference type="Proteomes" id="UP001165960"/>
    </source>
</evidence>
<accession>A0ACC2REE2</accession>
<comment type="caution">
    <text evidence="1">The sequence shown here is derived from an EMBL/GenBank/DDBJ whole genome shotgun (WGS) entry which is preliminary data.</text>
</comment>
<proteinExistence type="predicted"/>
<evidence type="ECO:0000313" key="1">
    <source>
        <dbReference type="EMBL" id="KAJ9048398.1"/>
    </source>
</evidence>
<dbReference type="Proteomes" id="UP001165960">
    <property type="component" value="Unassembled WGS sequence"/>
</dbReference>
<gene>
    <name evidence="1" type="ORF">DSO57_1035411</name>
</gene>
<name>A0ACC2REE2_9FUNG</name>
<dbReference type="EMBL" id="QTSX02007412">
    <property type="protein sequence ID" value="KAJ9048398.1"/>
    <property type="molecule type" value="Genomic_DNA"/>
</dbReference>
<reference evidence="1" key="1">
    <citation type="submission" date="2022-04" db="EMBL/GenBank/DDBJ databases">
        <title>Genome of the entomopathogenic fungus Entomophthora muscae.</title>
        <authorList>
            <person name="Elya C."/>
            <person name="Lovett B.R."/>
            <person name="Lee E."/>
            <person name="Macias A.M."/>
            <person name="Hajek A.E."/>
            <person name="De Bivort B.L."/>
            <person name="Kasson M.T."/>
            <person name="De Fine Licht H.H."/>
            <person name="Stajich J.E."/>
        </authorList>
    </citation>
    <scope>NUCLEOTIDE SEQUENCE</scope>
    <source>
        <strain evidence="1">Berkeley</strain>
    </source>
</reference>
<protein>
    <submittedName>
        <fullName evidence="1">Uncharacterized protein</fullName>
    </submittedName>
</protein>
<sequence>MSSFNNNQANKLFPGLDKIMQGYTGSLDSEASVYGHSQPTGPSASATQVMALFAYHAQAAANPNPLSVMTSGTSHFSHGVTQRAQSPKTANQMALTSSQDEHVPPPANQPSRRRRKLITPDIVLKMVEKQGKLMSLGKIAAAMGFAKSTVAATLRAHANCGSPTKKTPTGARTSTEGEKAHPLMMAIMERDPWMPLVQVRLQLGLHSIFTNKRTENSWMHRAMVAARILSNQVLSGPILVDTDPYNSTIINFIKGRAMRALNDVIFLSYAKISASIQDFGEKRIQSDVYKCGPILYCFFQVLLAVSPFGVNYYLAILNTTDGYAYQTELKAILEEWAAQNAVHTVVLSAEMEQREWATQEIRAAGHTYWAYPINYWVKPATIAVKQKCRQPRKPAGGFKPPTNHQSGQKLTFERKSGLNSITTTVSGKAIRASLLTGPGGLAAPNGSRATSSNATNELGGSLLRINDVCWVIQQIQYQLGLLSDLADNPVSAQFPSSKFSPVLQSSPDPRATSQPVPQINATSPTDVMRHHLQEDDPDPTPNQINPVEEESQANENPTMPAVSNHSIGSRSDEQPINQEYSPSVSNSPTQKQVQFAKQPQPQIIEQDIINCQSATSDPQIKPDEPNPDPRTTPSYELGSQSHNPSPENFSFIQSKILGTLSPVPKNAFSTPKVPVTKGWTTGAHQRTASSCFQGRPDEWYKNHFPPIKKITDNVK</sequence>